<keyword evidence="8" id="KW-1185">Reference proteome</keyword>
<keyword evidence="2" id="KW-0663">Pyridoxal phosphate</keyword>
<dbReference type="InterPro" id="IPR036388">
    <property type="entry name" value="WH-like_DNA-bd_sf"/>
</dbReference>
<comment type="similarity">
    <text evidence="1">In the C-terminal section; belongs to the class-I pyridoxal-phosphate-dependent aminotransferase family.</text>
</comment>
<dbReference type="Pfam" id="PF00392">
    <property type="entry name" value="GntR"/>
    <property type="match status" value="1"/>
</dbReference>
<proteinExistence type="inferred from homology"/>
<dbReference type="SUPFAM" id="SSF53383">
    <property type="entry name" value="PLP-dependent transferases"/>
    <property type="match status" value="1"/>
</dbReference>
<dbReference type="PANTHER" id="PTHR46577:SF1">
    <property type="entry name" value="HTH-TYPE TRANSCRIPTIONAL REGULATORY PROTEIN GABR"/>
    <property type="match status" value="1"/>
</dbReference>
<dbReference type="InterPro" id="IPR004839">
    <property type="entry name" value="Aminotransferase_I/II_large"/>
</dbReference>
<organism evidence="7 8">
    <name type="scientific">Phaeobacter piscinae</name>
    <dbReference type="NCBI Taxonomy" id="1580596"/>
    <lineage>
        <taxon>Bacteria</taxon>
        <taxon>Pseudomonadati</taxon>
        <taxon>Pseudomonadota</taxon>
        <taxon>Alphaproteobacteria</taxon>
        <taxon>Rhodobacterales</taxon>
        <taxon>Roseobacteraceae</taxon>
        <taxon>Phaeobacter</taxon>
    </lineage>
</organism>
<evidence type="ECO:0000259" key="6">
    <source>
        <dbReference type="PROSITE" id="PS50949"/>
    </source>
</evidence>
<evidence type="ECO:0000313" key="8">
    <source>
        <dbReference type="Proteomes" id="UP000218891"/>
    </source>
</evidence>
<reference evidence="7 8" key="3">
    <citation type="journal article" date="2017" name="Int. J. Syst. Evol. Microbiol.">
        <title>Adaptation of Surface-Associated Bacteria to the Open Ocean: A Genomically Distinct Subpopulation of Phaeobacter gallaeciensis Colonizes Pacific Mesozooplankton.</title>
        <authorList>
            <person name="Freese H.M."/>
            <person name="Methner A."/>
            <person name="Overmann J."/>
        </authorList>
    </citation>
    <scope>NUCLEOTIDE SEQUENCE [LARGE SCALE GENOMIC DNA]</scope>
    <source>
        <strain evidence="7 8">P36</strain>
    </source>
</reference>
<dbReference type="InterPro" id="IPR015421">
    <property type="entry name" value="PyrdxlP-dep_Trfase_major"/>
</dbReference>
<dbReference type="InterPro" id="IPR036390">
    <property type="entry name" value="WH_DNA-bd_sf"/>
</dbReference>
<evidence type="ECO:0000256" key="3">
    <source>
        <dbReference type="ARBA" id="ARBA00023015"/>
    </source>
</evidence>
<feature type="domain" description="HTH gntR-type" evidence="6">
    <location>
        <begin position="38"/>
        <end position="106"/>
    </location>
</feature>
<name>A0ABM6PIJ2_9RHOB</name>
<keyword evidence="5" id="KW-0804">Transcription</keyword>
<dbReference type="PROSITE" id="PS50949">
    <property type="entry name" value="HTH_GNTR"/>
    <property type="match status" value="1"/>
</dbReference>
<dbReference type="Gene3D" id="3.40.640.10">
    <property type="entry name" value="Type I PLP-dependent aspartate aminotransferase-like (Major domain)"/>
    <property type="match status" value="1"/>
</dbReference>
<dbReference type="CDD" id="cd07377">
    <property type="entry name" value="WHTH_GntR"/>
    <property type="match status" value="1"/>
</dbReference>
<gene>
    <name evidence="7" type="ORF">PhaeoP36_03607</name>
</gene>
<dbReference type="InterPro" id="IPR000524">
    <property type="entry name" value="Tscrpt_reg_HTH_GntR"/>
</dbReference>
<dbReference type="EMBL" id="CP010644">
    <property type="protein sequence ID" value="ATG37684.1"/>
    <property type="molecule type" value="Genomic_DNA"/>
</dbReference>
<evidence type="ECO:0000256" key="5">
    <source>
        <dbReference type="ARBA" id="ARBA00023163"/>
    </source>
</evidence>
<reference evidence="7 8" key="2">
    <citation type="journal article" date="2017" name="Genome Biol. Evol.">
        <title>Trajectories and Drivers of Genome Evolution in Surface-Associated Marine Phaeobacter.</title>
        <authorList>
            <person name="Freese H.M."/>
            <person name="Sikorski J."/>
            <person name="Bunk B."/>
            <person name="Scheuner C."/>
            <person name="Meier-Kolthoff J.P."/>
            <person name="Sproer C."/>
            <person name="Gram L."/>
            <person name="Overmann J."/>
        </authorList>
    </citation>
    <scope>NUCLEOTIDE SEQUENCE [LARGE SCALE GENOMIC DNA]</scope>
    <source>
        <strain evidence="7 8">P36</strain>
    </source>
</reference>
<dbReference type="Gene3D" id="1.10.10.10">
    <property type="entry name" value="Winged helix-like DNA-binding domain superfamily/Winged helix DNA-binding domain"/>
    <property type="match status" value="1"/>
</dbReference>
<keyword evidence="4" id="KW-0238">DNA-binding</keyword>
<reference evidence="7 8" key="4">
    <citation type="journal article" date="2018" name="Environ. Microbiol. Rep.">
        <title>Phylogenetic distribution of roseobacticides in the Roseobacter group and their effect on microalgae.</title>
        <authorList>
            <person name="Sonnenschein E.C."/>
            <person name="Phippen C.B."/>
            <person name="Bentzon-Tilia M."/>
            <person name="Rasmussen S.A."/>
            <person name="Nielsen K.F."/>
            <person name="Gram L."/>
        </authorList>
    </citation>
    <scope>NUCLEOTIDE SEQUENCE [LARGE SCALE GENOMIC DNA]</scope>
    <source>
        <strain evidence="7 8">P36</strain>
    </source>
</reference>
<protein>
    <submittedName>
        <fullName evidence="7">Transcriptional regulator, GntR family</fullName>
    </submittedName>
</protein>
<geneLocation type="plasmid" evidence="7 8">
    <name>pP36_a</name>
</geneLocation>
<keyword evidence="7" id="KW-0614">Plasmid</keyword>
<evidence type="ECO:0000256" key="1">
    <source>
        <dbReference type="ARBA" id="ARBA00005384"/>
    </source>
</evidence>
<dbReference type="Proteomes" id="UP000218891">
    <property type="component" value="Plasmid pP36_a"/>
</dbReference>
<evidence type="ECO:0000313" key="7">
    <source>
        <dbReference type="EMBL" id="ATG37684.1"/>
    </source>
</evidence>
<reference evidence="7 8" key="1">
    <citation type="journal article" date="2017" name="Front. Microbiol.">
        <title>Phaeobacter piscinae sp. nov., a species of the Roseobacter group and potential aquaculture probiont.</title>
        <authorList>
            <person name="Sonnenschein E.C."/>
            <person name="Phippen C.B.W."/>
            <person name="Nielsen K.F."/>
            <person name="Mateiu R.V."/>
            <person name="Melchiorsen J."/>
            <person name="Gram L."/>
            <person name="Overmann J."/>
            <person name="Freese H.M."/>
        </authorList>
    </citation>
    <scope>NUCLEOTIDE SEQUENCE [LARGE SCALE GENOMIC DNA]</scope>
    <source>
        <strain evidence="7 8">P36</strain>
    </source>
</reference>
<dbReference type="PRINTS" id="PR00035">
    <property type="entry name" value="HTHGNTR"/>
</dbReference>
<evidence type="ECO:0000256" key="2">
    <source>
        <dbReference type="ARBA" id="ARBA00022898"/>
    </source>
</evidence>
<evidence type="ECO:0000256" key="4">
    <source>
        <dbReference type="ARBA" id="ARBA00023125"/>
    </source>
</evidence>
<accession>A0ABM6PIJ2</accession>
<dbReference type="Pfam" id="PF00155">
    <property type="entry name" value="Aminotran_1_2"/>
    <property type="match status" value="1"/>
</dbReference>
<dbReference type="InterPro" id="IPR051446">
    <property type="entry name" value="HTH_trans_reg/aminotransferase"/>
</dbReference>
<dbReference type="SMART" id="SM00345">
    <property type="entry name" value="HTH_GNTR"/>
    <property type="match status" value="1"/>
</dbReference>
<dbReference type="SUPFAM" id="SSF46785">
    <property type="entry name" value="Winged helix' DNA-binding domain"/>
    <property type="match status" value="1"/>
</dbReference>
<sequence length="506" mass="55163">MGDAALTGLTECSKAWGMTKARTGAALLSLSLDRDSTDTLQAQLLVQLRRLILDRMIAPGSKLPSSRALAEELSVSRVTVSAVIDQLISEGYLEGRARSGVYVEAELPDQLPEAQSSTAASVDQGGADILPEKAPPVAPAPLQPFDTSAPELMLFPYRQWARHHDQTWRRPDAALLSRVDPFGWPPLREAIADHLREWRGLPCTADQIFITSGVVEAIGLIAAATLSEGDEVLTEEPGYAVLNRAVHHNRLVSVPSPVDQQGFDIKTALQTTPRAKAAIVTPSRHYPLGVTMPLSRRLELIEWAVARNAYVIEDDFDSEYRFQGQPLPAMMSLSNQDRVIYVGSFSKVIFSALRLGFVVFPKSMLPKVRSSSPQIDQQASLMLQPVLARFMHSGDFAIHIRRMRRLYAKRQVAALQAIKLHAADLLTVDPVPAGMHLVANLTPDLQSRMSDTEAAKRAKSAGVTVQPLSSFFAGPPMRQGLVMGFAGFSEEQLENGVRVLAAALGV</sequence>
<dbReference type="CDD" id="cd00609">
    <property type="entry name" value="AAT_like"/>
    <property type="match status" value="1"/>
</dbReference>
<dbReference type="InterPro" id="IPR015424">
    <property type="entry name" value="PyrdxlP-dep_Trfase"/>
</dbReference>
<keyword evidence="3" id="KW-0805">Transcription regulation</keyword>
<dbReference type="PANTHER" id="PTHR46577">
    <property type="entry name" value="HTH-TYPE TRANSCRIPTIONAL REGULATORY PROTEIN GABR"/>
    <property type="match status" value="1"/>
</dbReference>